<gene>
    <name evidence="14" type="ORF">COEREDRAFT_101687</name>
</gene>
<keyword evidence="11" id="KW-0812">Transmembrane</keyword>
<feature type="domain" description="DNA/RNA non-specific endonuclease/pyrophosphatase/phosphodiesterase" evidence="13">
    <location>
        <begin position="70"/>
        <end position="280"/>
    </location>
</feature>
<dbReference type="Gene3D" id="3.40.570.10">
    <property type="entry name" value="Extracellular Endonuclease, subunit A"/>
    <property type="match status" value="1"/>
</dbReference>
<dbReference type="GO" id="GO:0006309">
    <property type="term" value="P:apoptotic DNA fragmentation"/>
    <property type="evidence" value="ECO:0007669"/>
    <property type="project" value="TreeGrafter"/>
</dbReference>
<dbReference type="GO" id="GO:0046872">
    <property type="term" value="F:metal ion binding"/>
    <property type="evidence" value="ECO:0007669"/>
    <property type="project" value="UniProtKB-KW"/>
</dbReference>
<evidence type="ECO:0000256" key="3">
    <source>
        <dbReference type="ARBA" id="ARBA00022722"/>
    </source>
</evidence>
<evidence type="ECO:0000256" key="2">
    <source>
        <dbReference type="ARBA" id="ARBA00010052"/>
    </source>
</evidence>
<evidence type="ECO:0000256" key="8">
    <source>
        <dbReference type="PIRSR" id="PIRSR640255-1"/>
    </source>
</evidence>
<dbReference type="SMART" id="SM00892">
    <property type="entry name" value="Endonuclease_NS"/>
    <property type="match status" value="1"/>
</dbReference>
<evidence type="ECO:0000256" key="9">
    <source>
        <dbReference type="PIRSR" id="PIRSR640255-2"/>
    </source>
</evidence>
<keyword evidence="7" id="KW-0460">Magnesium</keyword>
<sequence>MHRLITFLAGTAIGGGAIYAMNRPFSQLVPSPVPIPVAQQPARRSLDPEDRTTNEFLKYGYPGPVSDFMLRSRYAASFNRALRNPNWVAEHLTRDNLKGSADRASSEFAEDKDIPAPFRALLKDYYRSGYDRGHMCPAADAKKDSEAMNETFLLTNISPQVGKGFNRNYWASLEAFVRDLTGSFDDVYCISGPLYLPQKEGDKWFVKYEVIGNPPNVAVPTHFFKVILAKRRNEETFAIGAFALPNKEIDNATPLAEFNLPLEAVEKAAGLRFFDKIEHERRKCKSCGNGCCANYTLVCTASVSVSASLAIGIFLATGLTVTLRVTVLSRVKV</sequence>
<evidence type="ECO:0000313" key="15">
    <source>
        <dbReference type="Proteomes" id="UP000242474"/>
    </source>
</evidence>
<evidence type="ECO:0000256" key="11">
    <source>
        <dbReference type="SAM" id="Phobius"/>
    </source>
</evidence>
<feature type="binding site" evidence="9">
    <location>
        <position position="166"/>
    </location>
    <ligand>
        <name>Mg(2+)</name>
        <dbReference type="ChEBI" id="CHEBI:18420"/>
        <note>catalytic</note>
    </ligand>
</feature>
<keyword evidence="15" id="KW-1185">Reference proteome</keyword>
<feature type="active site" description="Proton acceptor" evidence="8">
    <location>
        <position position="134"/>
    </location>
</feature>
<comment type="cofactor">
    <cofactor evidence="1 10">
        <name>Mg(2+)</name>
        <dbReference type="ChEBI" id="CHEBI:18420"/>
    </cofactor>
</comment>
<protein>
    <recommendedName>
        <fullName evidence="10">Endonuclease</fullName>
        <ecNumber evidence="10">3.1.30.-</ecNumber>
    </recommendedName>
</protein>
<dbReference type="PANTHER" id="PTHR13966">
    <property type="entry name" value="ENDONUCLEASE RELATED"/>
    <property type="match status" value="1"/>
</dbReference>
<dbReference type="EMBL" id="KZ303495">
    <property type="protein sequence ID" value="PIA17256.1"/>
    <property type="molecule type" value="Genomic_DNA"/>
</dbReference>
<feature type="domain" description="ENPP1-3/EXOG-like endonuclease/phosphodiesterase" evidence="12">
    <location>
        <begin position="71"/>
        <end position="280"/>
    </location>
</feature>
<name>A0A2G5BE10_COERN</name>
<dbReference type="AlphaFoldDB" id="A0A2G5BE10"/>
<keyword evidence="11" id="KW-0472">Membrane</keyword>
<dbReference type="SMART" id="SM00477">
    <property type="entry name" value="NUC"/>
    <property type="match status" value="1"/>
</dbReference>
<evidence type="ECO:0000313" key="14">
    <source>
        <dbReference type="EMBL" id="PIA17256.1"/>
    </source>
</evidence>
<feature type="transmembrane region" description="Helical" evidence="11">
    <location>
        <begin position="295"/>
        <end position="323"/>
    </location>
</feature>
<evidence type="ECO:0000259" key="13">
    <source>
        <dbReference type="SMART" id="SM00892"/>
    </source>
</evidence>
<proteinExistence type="inferred from homology"/>
<dbReference type="OrthoDB" id="5418055at2759"/>
<keyword evidence="5 10" id="KW-0255">Endonuclease</keyword>
<keyword evidence="6 10" id="KW-0378">Hydrolase</keyword>
<evidence type="ECO:0000256" key="5">
    <source>
        <dbReference type="ARBA" id="ARBA00022759"/>
    </source>
</evidence>
<evidence type="ECO:0000256" key="6">
    <source>
        <dbReference type="ARBA" id="ARBA00022801"/>
    </source>
</evidence>
<dbReference type="InterPro" id="IPR044925">
    <property type="entry name" value="His-Me_finger_sf"/>
</dbReference>
<dbReference type="InterPro" id="IPR020821">
    <property type="entry name" value="ENPP1-3/EXOG-like_nuc-like"/>
</dbReference>
<evidence type="ECO:0000256" key="4">
    <source>
        <dbReference type="ARBA" id="ARBA00022723"/>
    </source>
</evidence>
<accession>A0A2G5BE10</accession>
<dbReference type="InterPro" id="IPR018524">
    <property type="entry name" value="DNA/RNA_endonuclease_AS"/>
</dbReference>
<dbReference type="GO" id="GO:0003676">
    <property type="term" value="F:nucleic acid binding"/>
    <property type="evidence" value="ECO:0007669"/>
    <property type="project" value="InterPro"/>
</dbReference>
<dbReference type="InterPro" id="IPR040255">
    <property type="entry name" value="Non-specific_endonuclease"/>
</dbReference>
<dbReference type="Proteomes" id="UP000242474">
    <property type="component" value="Unassembled WGS sequence"/>
</dbReference>
<reference evidence="14 15" key="1">
    <citation type="journal article" date="2015" name="Genome Biol. Evol.">
        <title>Phylogenomic analyses indicate that early fungi evolved digesting cell walls of algal ancestors of land plants.</title>
        <authorList>
            <person name="Chang Y."/>
            <person name="Wang S."/>
            <person name="Sekimoto S."/>
            <person name="Aerts A.L."/>
            <person name="Choi C."/>
            <person name="Clum A."/>
            <person name="LaButti K.M."/>
            <person name="Lindquist E.A."/>
            <person name="Yee Ngan C."/>
            <person name="Ohm R.A."/>
            <person name="Salamov A.A."/>
            <person name="Grigoriev I.V."/>
            <person name="Spatafora J.W."/>
            <person name="Berbee M.L."/>
        </authorList>
    </citation>
    <scope>NUCLEOTIDE SEQUENCE [LARGE SCALE GENOMIC DNA]</scope>
    <source>
        <strain evidence="14 15">NRRL 1564</strain>
    </source>
</reference>
<keyword evidence="3 10" id="KW-0540">Nuclease</keyword>
<evidence type="ECO:0000256" key="10">
    <source>
        <dbReference type="RuleBase" id="RU366055"/>
    </source>
</evidence>
<keyword evidence="4 9" id="KW-0479">Metal-binding</keyword>
<dbReference type="EC" id="3.1.30.-" evidence="10"/>
<dbReference type="SUPFAM" id="SSF54060">
    <property type="entry name" value="His-Me finger endonucleases"/>
    <property type="match status" value="1"/>
</dbReference>
<dbReference type="CDD" id="cd00091">
    <property type="entry name" value="NUC"/>
    <property type="match status" value="1"/>
</dbReference>
<evidence type="ECO:0000256" key="7">
    <source>
        <dbReference type="ARBA" id="ARBA00022842"/>
    </source>
</evidence>
<dbReference type="InterPro" id="IPR001604">
    <property type="entry name" value="Endo_G_ENPP1-like_dom"/>
</dbReference>
<dbReference type="InterPro" id="IPR044929">
    <property type="entry name" value="DNA/RNA_non-sp_Endonuclease_sf"/>
</dbReference>
<evidence type="ECO:0000259" key="12">
    <source>
        <dbReference type="SMART" id="SM00477"/>
    </source>
</evidence>
<keyword evidence="11" id="KW-1133">Transmembrane helix</keyword>
<comment type="similarity">
    <text evidence="2 10">Belongs to the DNA/RNA non-specific endonuclease family.</text>
</comment>
<dbReference type="GO" id="GO:0005743">
    <property type="term" value="C:mitochondrial inner membrane"/>
    <property type="evidence" value="ECO:0007669"/>
    <property type="project" value="TreeGrafter"/>
</dbReference>
<dbReference type="PROSITE" id="PS01070">
    <property type="entry name" value="NUCLEASE_NON_SPEC"/>
    <property type="match status" value="1"/>
</dbReference>
<dbReference type="Pfam" id="PF01223">
    <property type="entry name" value="Endonuclease_NS"/>
    <property type="match status" value="1"/>
</dbReference>
<dbReference type="GO" id="GO:0000014">
    <property type="term" value="F:single-stranded DNA endodeoxyribonuclease activity"/>
    <property type="evidence" value="ECO:0007669"/>
    <property type="project" value="TreeGrafter"/>
</dbReference>
<dbReference type="GO" id="GO:0005634">
    <property type="term" value="C:nucleus"/>
    <property type="evidence" value="ECO:0007669"/>
    <property type="project" value="TreeGrafter"/>
</dbReference>
<evidence type="ECO:0000256" key="1">
    <source>
        <dbReference type="ARBA" id="ARBA00001946"/>
    </source>
</evidence>
<dbReference type="STRING" id="763665.A0A2G5BE10"/>
<organism evidence="14 15">
    <name type="scientific">Coemansia reversa (strain ATCC 12441 / NRRL 1564)</name>
    <dbReference type="NCBI Taxonomy" id="763665"/>
    <lineage>
        <taxon>Eukaryota</taxon>
        <taxon>Fungi</taxon>
        <taxon>Fungi incertae sedis</taxon>
        <taxon>Zoopagomycota</taxon>
        <taxon>Kickxellomycotina</taxon>
        <taxon>Kickxellomycetes</taxon>
        <taxon>Kickxellales</taxon>
        <taxon>Kickxellaceae</taxon>
        <taxon>Coemansia</taxon>
    </lineage>
</organism>
<dbReference type="PANTHER" id="PTHR13966:SF5">
    <property type="entry name" value="ENDONUCLEASE G, MITOCHONDRIAL"/>
    <property type="match status" value="1"/>
</dbReference>
<dbReference type="GO" id="GO:0004521">
    <property type="term" value="F:RNA endonuclease activity"/>
    <property type="evidence" value="ECO:0007669"/>
    <property type="project" value="TreeGrafter"/>
</dbReference>